<dbReference type="Proteomes" id="UP000031549">
    <property type="component" value="Unassembled WGS sequence"/>
</dbReference>
<reference evidence="1 2" key="1">
    <citation type="journal article" date="2015" name="Genome Announc.">
        <title>Draft Genome Sequence of Cyanobacterium Hassallia byssoidea Strain VB512170, Isolated from Monuments in India.</title>
        <authorList>
            <person name="Singh D."/>
            <person name="Chandrababunaidu M.M."/>
            <person name="Panda A."/>
            <person name="Sen D."/>
            <person name="Bhattacharyya S."/>
            <person name="Adhikary S.P."/>
            <person name="Tripathy S."/>
        </authorList>
    </citation>
    <scope>NUCLEOTIDE SEQUENCE [LARGE SCALE GENOMIC DNA]</scope>
    <source>
        <strain evidence="1 2">VB512170</strain>
    </source>
</reference>
<dbReference type="Pfam" id="PF12789">
    <property type="entry name" value="PTR"/>
    <property type="match status" value="1"/>
</dbReference>
<sequence length="220" mass="23248">MPIYNTNQEIEELQAALDAKSPTSHTHAIALIEGLQAALDAKSPTSHTHAIALIEGLQAALDAKSPFNHIHAIALIEGLQAALDAKSPLTHTHAIALIEGLQAALDTKSPTNHQHLPTEWQNLSLSAGWSNYGIGYTVPQCRKFIGGLIEVKGVTKKSTALVANEIITTLPVGYRPSEIMLLATWAGGGTSRIQVEPSGVIRLASGNNSGVGLNFLFGLD</sequence>
<keyword evidence="2" id="KW-1185">Reference proteome</keyword>
<evidence type="ECO:0000313" key="2">
    <source>
        <dbReference type="Proteomes" id="UP000031549"/>
    </source>
</evidence>
<dbReference type="AlphaFoldDB" id="A0A846HK44"/>
<dbReference type="RefSeq" id="WP_039748298.1">
    <property type="nucleotide sequence ID" value="NZ_JTCM02000143.1"/>
</dbReference>
<organism evidence="1 2">
    <name type="scientific">Hassallia byssoidea VB512170</name>
    <dbReference type="NCBI Taxonomy" id="1304833"/>
    <lineage>
        <taxon>Bacteria</taxon>
        <taxon>Bacillati</taxon>
        <taxon>Cyanobacteriota</taxon>
        <taxon>Cyanophyceae</taxon>
        <taxon>Nostocales</taxon>
        <taxon>Tolypothrichaceae</taxon>
        <taxon>Hassallia</taxon>
    </lineage>
</organism>
<protein>
    <submittedName>
        <fullName evidence="1">Uncharacterized protein</fullName>
    </submittedName>
</protein>
<proteinExistence type="predicted"/>
<gene>
    <name evidence="1" type="ORF">PI95_031775</name>
</gene>
<name>A0A846HK44_9CYAN</name>
<accession>A0A846HK44</accession>
<comment type="caution">
    <text evidence="1">The sequence shown here is derived from an EMBL/GenBank/DDBJ whole genome shotgun (WGS) entry which is preliminary data.</text>
</comment>
<evidence type="ECO:0000313" key="1">
    <source>
        <dbReference type="EMBL" id="NEU76954.1"/>
    </source>
</evidence>
<dbReference type="EMBL" id="JTCM02000143">
    <property type="protein sequence ID" value="NEU76954.1"/>
    <property type="molecule type" value="Genomic_DNA"/>
</dbReference>